<dbReference type="PANTHER" id="PTHR31635:SF196">
    <property type="entry name" value="REVERSE TRANSCRIPTASE DOMAIN-CONTAINING PROTEIN-RELATED"/>
    <property type="match status" value="1"/>
</dbReference>
<dbReference type="Proteomes" id="UP000472273">
    <property type="component" value="Unplaced"/>
</dbReference>
<keyword evidence="1" id="KW-0472">Membrane</keyword>
<proteinExistence type="predicted"/>
<reference evidence="3" key="2">
    <citation type="submission" date="2025-09" db="UniProtKB">
        <authorList>
            <consortium name="Ensembl"/>
        </authorList>
    </citation>
    <scope>IDENTIFICATION</scope>
</reference>
<dbReference type="PANTHER" id="PTHR31635">
    <property type="entry name" value="REVERSE TRANSCRIPTASE DOMAIN-CONTAINING PROTEIN-RELATED"/>
    <property type="match status" value="1"/>
</dbReference>
<reference evidence="3" key="1">
    <citation type="submission" date="2025-08" db="UniProtKB">
        <authorList>
            <consortium name="Ensembl"/>
        </authorList>
    </citation>
    <scope>IDENTIFICATION</scope>
</reference>
<evidence type="ECO:0000313" key="4">
    <source>
        <dbReference type="Proteomes" id="UP000472273"/>
    </source>
</evidence>
<evidence type="ECO:0000256" key="1">
    <source>
        <dbReference type="SAM" id="Phobius"/>
    </source>
</evidence>
<dbReference type="AlphaFoldDB" id="A0A670ZES3"/>
<evidence type="ECO:0000313" key="3">
    <source>
        <dbReference type="Ensembl" id="ENSPTXP00000020683.1"/>
    </source>
</evidence>
<organism evidence="3 4">
    <name type="scientific">Pseudonaja textilis</name>
    <name type="common">Eastern brown snake</name>
    <dbReference type="NCBI Taxonomy" id="8673"/>
    <lineage>
        <taxon>Eukaryota</taxon>
        <taxon>Metazoa</taxon>
        <taxon>Chordata</taxon>
        <taxon>Craniata</taxon>
        <taxon>Vertebrata</taxon>
        <taxon>Euteleostomi</taxon>
        <taxon>Lepidosauria</taxon>
        <taxon>Squamata</taxon>
        <taxon>Bifurcata</taxon>
        <taxon>Unidentata</taxon>
        <taxon>Episquamata</taxon>
        <taxon>Toxicofera</taxon>
        <taxon>Serpentes</taxon>
        <taxon>Colubroidea</taxon>
        <taxon>Elapidae</taxon>
        <taxon>Hydrophiinae</taxon>
        <taxon>Pseudonaja</taxon>
    </lineage>
</organism>
<keyword evidence="1" id="KW-1133">Transmembrane helix</keyword>
<accession>A0A670ZES3</accession>
<dbReference type="SUPFAM" id="SSF56672">
    <property type="entry name" value="DNA/RNA polymerases"/>
    <property type="match status" value="1"/>
</dbReference>
<dbReference type="InterPro" id="IPR043502">
    <property type="entry name" value="DNA/RNA_pol_sf"/>
</dbReference>
<keyword evidence="1" id="KW-0812">Transmembrane</keyword>
<protein>
    <recommendedName>
        <fullName evidence="2">Reverse transcriptase domain-containing protein</fullName>
    </recommendedName>
</protein>
<feature type="transmembrane region" description="Helical" evidence="1">
    <location>
        <begin position="272"/>
        <end position="296"/>
    </location>
</feature>
<sequence>MNLGTKFENIITTIYNTQQANILINGEQTGPLSIEKGVRQGCPLSPLLFIFALESLLTRIRQNSEIQGVRVKAEEYKLQAFADDMVFFLEDPMEKGHNLIKELEQYGSVAGLKINRNKMKLLTKNLTENQRKELEKTMGIQATKKVKYLGIWLTPHSKSLKENNYDKLLQQIKKDLESWNKLQLSLLGRIATIKMNILPKLLYLFQTIPIKLPKNFFDDINKVTLKFIWQGKKARISIKALQDAKSRGGLALPNWELYYWATERCWFFFSSLFPFFLSSFSLSVAYVMLLCYFLIVNSIKFIYKKKENGT</sequence>
<dbReference type="Pfam" id="PF00078">
    <property type="entry name" value="RVT_1"/>
    <property type="match status" value="1"/>
</dbReference>
<evidence type="ECO:0000259" key="2">
    <source>
        <dbReference type="PROSITE" id="PS50878"/>
    </source>
</evidence>
<feature type="domain" description="Reverse transcriptase" evidence="2">
    <location>
        <begin position="1"/>
        <end position="153"/>
    </location>
</feature>
<dbReference type="InterPro" id="IPR000477">
    <property type="entry name" value="RT_dom"/>
</dbReference>
<dbReference type="PROSITE" id="PS50878">
    <property type="entry name" value="RT_POL"/>
    <property type="match status" value="1"/>
</dbReference>
<dbReference type="GeneTree" id="ENSGT01150000286916"/>
<name>A0A670ZES3_PSETE</name>
<dbReference type="OMA" id="HINICPN"/>
<keyword evidence="4" id="KW-1185">Reference proteome</keyword>
<dbReference type="Ensembl" id="ENSPTXT00000021316.1">
    <property type="protein sequence ID" value="ENSPTXP00000020683.1"/>
    <property type="gene ID" value="ENSPTXG00000014303.1"/>
</dbReference>